<name>A0A0A8YEW6_ARUDO</name>
<reference evidence="1" key="2">
    <citation type="journal article" date="2015" name="Data Brief">
        <title>Shoot transcriptome of the giant reed, Arundo donax.</title>
        <authorList>
            <person name="Barrero R.A."/>
            <person name="Guerrero F.D."/>
            <person name="Moolhuijzen P."/>
            <person name="Goolsby J.A."/>
            <person name="Tidwell J."/>
            <person name="Bellgard S.E."/>
            <person name="Bellgard M.I."/>
        </authorList>
    </citation>
    <scope>NUCLEOTIDE SEQUENCE</scope>
    <source>
        <tissue evidence="1">Shoot tissue taken approximately 20 cm above the soil surface</tissue>
    </source>
</reference>
<dbReference type="AlphaFoldDB" id="A0A0A8YEW6"/>
<protein>
    <submittedName>
        <fullName evidence="1">Uncharacterized protein</fullName>
    </submittedName>
</protein>
<proteinExistence type="predicted"/>
<organism evidence="1">
    <name type="scientific">Arundo donax</name>
    <name type="common">Giant reed</name>
    <name type="synonym">Donax arundinaceus</name>
    <dbReference type="NCBI Taxonomy" id="35708"/>
    <lineage>
        <taxon>Eukaryota</taxon>
        <taxon>Viridiplantae</taxon>
        <taxon>Streptophyta</taxon>
        <taxon>Embryophyta</taxon>
        <taxon>Tracheophyta</taxon>
        <taxon>Spermatophyta</taxon>
        <taxon>Magnoliopsida</taxon>
        <taxon>Liliopsida</taxon>
        <taxon>Poales</taxon>
        <taxon>Poaceae</taxon>
        <taxon>PACMAD clade</taxon>
        <taxon>Arundinoideae</taxon>
        <taxon>Arundineae</taxon>
        <taxon>Arundo</taxon>
    </lineage>
</organism>
<dbReference type="EMBL" id="GBRH01273702">
    <property type="protein sequence ID" value="JAD24193.1"/>
    <property type="molecule type" value="Transcribed_RNA"/>
</dbReference>
<evidence type="ECO:0000313" key="1">
    <source>
        <dbReference type="EMBL" id="JAD24193.1"/>
    </source>
</evidence>
<sequence>MELALRSFNPARTTFVESA</sequence>
<reference evidence="1" key="1">
    <citation type="submission" date="2014-09" db="EMBL/GenBank/DDBJ databases">
        <authorList>
            <person name="Magalhaes I.L.F."/>
            <person name="Oliveira U."/>
            <person name="Santos F.R."/>
            <person name="Vidigal T.H.D.A."/>
            <person name="Brescovit A.D."/>
            <person name="Santos A.J."/>
        </authorList>
    </citation>
    <scope>NUCLEOTIDE SEQUENCE</scope>
    <source>
        <tissue evidence="1">Shoot tissue taken approximately 20 cm above the soil surface</tissue>
    </source>
</reference>
<accession>A0A0A8YEW6</accession>